<gene>
    <name evidence="1" type="ORF">FC83_GL000763</name>
</gene>
<dbReference type="Proteomes" id="UP000051236">
    <property type="component" value="Unassembled WGS sequence"/>
</dbReference>
<sequence>MDIVQTVKPIRFIGKPYLASMLDENGSLTSAWQEMTASGALGQLDQLADNTGQEKNRTTLVVFSPYAFVAWVGALLPLDTKVPAGLNRLDLPESQAAILEASASVPMLQLPLSSIISLAMGKIAKQGVSLPEHLGQTDKPYFLERYALDDNLETIRVKQQVYLGQENSNGDETYLD</sequence>
<evidence type="ECO:0000313" key="1">
    <source>
        <dbReference type="EMBL" id="KRM31467.1"/>
    </source>
</evidence>
<accession>X0QP74</accession>
<proteinExistence type="predicted"/>
<dbReference type="STRING" id="1423734.FC83_GL000763"/>
<dbReference type="eggNOG" id="ENOG5030AEE">
    <property type="taxonomic scope" value="Bacteria"/>
</dbReference>
<keyword evidence="2" id="KW-1185">Reference proteome</keyword>
<name>X0QP74_9LACO</name>
<dbReference type="PATRIC" id="fig|1423734.3.peg.770"/>
<protein>
    <submittedName>
        <fullName evidence="1">Uncharacterized protein</fullName>
    </submittedName>
</protein>
<organism evidence="1 2">
    <name type="scientific">Agrilactobacillus composti DSM 18527 = JCM 14202</name>
    <dbReference type="NCBI Taxonomy" id="1423734"/>
    <lineage>
        <taxon>Bacteria</taxon>
        <taxon>Bacillati</taxon>
        <taxon>Bacillota</taxon>
        <taxon>Bacilli</taxon>
        <taxon>Lactobacillales</taxon>
        <taxon>Lactobacillaceae</taxon>
        <taxon>Agrilactobacillus</taxon>
    </lineage>
</organism>
<dbReference type="OrthoDB" id="2305680at2"/>
<comment type="caution">
    <text evidence="1">The sequence shown here is derived from an EMBL/GenBank/DDBJ whole genome shotgun (WGS) entry which is preliminary data.</text>
</comment>
<dbReference type="AlphaFoldDB" id="X0QP74"/>
<dbReference type="EMBL" id="AZGA01000078">
    <property type="protein sequence ID" value="KRM31467.1"/>
    <property type="molecule type" value="Genomic_DNA"/>
</dbReference>
<dbReference type="RefSeq" id="WP_052004751.1">
    <property type="nucleotide sequence ID" value="NZ_AZGA01000078.1"/>
</dbReference>
<reference evidence="1 2" key="1">
    <citation type="journal article" date="2015" name="Genome Announc.">
        <title>Expanding the biotechnology potential of lactobacilli through comparative genomics of 213 strains and associated genera.</title>
        <authorList>
            <person name="Sun Z."/>
            <person name="Harris H.M."/>
            <person name="McCann A."/>
            <person name="Guo C."/>
            <person name="Argimon S."/>
            <person name="Zhang W."/>
            <person name="Yang X."/>
            <person name="Jeffery I.B."/>
            <person name="Cooney J.C."/>
            <person name="Kagawa T.F."/>
            <person name="Liu W."/>
            <person name="Song Y."/>
            <person name="Salvetti E."/>
            <person name="Wrobel A."/>
            <person name="Rasinkangas P."/>
            <person name="Parkhill J."/>
            <person name="Rea M.C."/>
            <person name="O'Sullivan O."/>
            <person name="Ritari J."/>
            <person name="Douillard F.P."/>
            <person name="Paul Ross R."/>
            <person name="Yang R."/>
            <person name="Briner A.E."/>
            <person name="Felis G.E."/>
            <person name="de Vos W.M."/>
            <person name="Barrangou R."/>
            <person name="Klaenhammer T.R."/>
            <person name="Caufield P.W."/>
            <person name="Cui Y."/>
            <person name="Zhang H."/>
            <person name="O'Toole P.W."/>
        </authorList>
    </citation>
    <scope>NUCLEOTIDE SEQUENCE [LARGE SCALE GENOMIC DNA]</scope>
    <source>
        <strain evidence="1 2">DSM 18527</strain>
    </source>
</reference>
<evidence type="ECO:0000313" key="2">
    <source>
        <dbReference type="Proteomes" id="UP000051236"/>
    </source>
</evidence>